<evidence type="ECO:0000313" key="2">
    <source>
        <dbReference type="EMBL" id="MBB6438218.1"/>
    </source>
</evidence>
<proteinExistence type="predicted"/>
<comment type="caution">
    <text evidence="2">The sequence shown here is derived from an EMBL/GenBank/DDBJ whole genome shotgun (WGS) entry which is preliminary data.</text>
</comment>
<organism evidence="2 3">
    <name type="scientific">Streptomyces candidus</name>
    <dbReference type="NCBI Taxonomy" id="67283"/>
    <lineage>
        <taxon>Bacteria</taxon>
        <taxon>Bacillati</taxon>
        <taxon>Actinomycetota</taxon>
        <taxon>Actinomycetes</taxon>
        <taxon>Kitasatosporales</taxon>
        <taxon>Streptomycetaceae</taxon>
        <taxon>Streptomyces</taxon>
    </lineage>
</organism>
<evidence type="ECO:0000313" key="3">
    <source>
        <dbReference type="Proteomes" id="UP000540423"/>
    </source>
</evidence>
<protein>
    <submittedName>
        <fullName evidence="2">Uncharacterized protein</fullName>
    </submittedName>
</protein>
<dbReference type="AlphaFoldDB" id="A0A7X0HL96"/>
<feature type="non-terminal residue" evidence="2">
    <location>
        <position position="1"/>
    </location>
</feature>
<feature type="compositionally biased region" description="Gly residues" evidence="1">
    <location>
        <begin position="1"/>
        <end position="36"/>
    </location>
</feature>
<dbReference type="Proteomes" id="UP000540423">
    <property type="component" value="Unassembled WGS sequence"/>
</dbReference>
<accession>A0A7X0HL96</accession>
<name>A0A7X0HL96_9ACTN</name>
<evidence type="ECO:0000256" key="1">
    <source>
        <dbReference type="SAM" id="MobiDB-lite"/>
    </source>
</evidence>
<dbReference type="EMBL" id="JACHEM010000012">
    <property type="protein sequence ID" value="MBB6438218.1"/>
    <property type="molecule type" value="Genomic_DNA"/>
</dbReference>
<reference evidence="2 3" key="1">
    <citation type="submission" date="2020-08" db="EMBL/GenBank/DDBJ databases">
        <title>Genomic Encyclopedia of Type Strains, Phase IV (KMG-IV): sequencing the most valuable type-strain genomes for metagenomic binning, comparative biology and taxonomic classification.</title>
        <authorList>
            <person name="Goeker M."/>
        </authorList>
    </citation>
    <scope>NUCLEOTIDE SEQUENCE [LARGE SCALE GENOMIC DNA]</scope>
    <source>
        <strain evidence="2 3">DSM 40141</strain>
    </source>
</reference>
<sequence>RLGRALGGGPLGGGGGGAGGGGGGPRARGGGGGGRGGPPPTPAFPARPFVHYGAPRGPLSIGEGASFEVSDEAVLGASALGGLPFTVGWTVMVRRLRETDRRARPRG</sequence>
<gene>
    <name evidence="2" type="ORF">HNQ79_004722</name>
</gene>
<keyword evidence="3" id="KW-1185">Reference proteome</keyword>
<feature type="region of interest" description="Disordered" evidence="1">
    <location>
        <begin position="1"/>
        <end position="51"/>
    </location>
</feature>